<keyword evidence="1" id="KW-0175">Coiled coil</keyword>
<evidence type="ECO:0000313" key="3">
    <source>
        <dbReference type="Proteomes" id="UP000069697"/>
    </source>
</evidence>
<dbReference type="Proteomes" id="UP000069697">
    <property type="component" value="Unassembled WGS sequence"/>
</dbReference>
<name>A0A124DXY2_PAEAM</name>
<feature type="coiled-coil region" evidence="1">
    <location>
        <begin position="412"/>
        <end position="439"/>
    </location>
</feature>
<proteinExistence type="predicted"/>
<gene>
    <name evidence="2" type="ORF">PAHA3_2593</name>
</gene>
<reference evidence="3" key="2">
    <citation type="submission" date="2016-01" db="EMBL/GenBank/DDBJ databases">
        <title>Draft Genome Sequence of Paenibacillus amylolyticus Heshi-A3 that Was Isolated from Fermented Rice Bran with Aging Salted Mackerel, Which Was Named Heshiko as Traditional Fermented Seafood in Japan.</title>
        <authorList>
            <person name="Akuzawa S."/>
            <person name="Nakagawa J."/>
            <person name="Kanekatsu T."/>
            <person name="Kubota E."/>
            <person name="Ohtake R."/>
            <person name="Suzuki T."/>
            <person name="Kanesaki Y."/>
        </authorList>
    </citation>
    <scope>NUCLEOTIDE SEQUENCE [LARGE SCALE GENOMIC DNA]</scope>
    <source>
        <strain evidence="3">Heshi-A3</strain>
    </source>
</reference>
<accession>A0A124DXY2</accession>
<dbReference type="EMBL" id="BCNV01000001">
    <property type="protein sequence ID" value="GAS82519.1"/>
    <property type="molecule type" value="Genomic_DNA"/>
</dbReference>
<dbReference type="SUPFAM" id="SSF52058">
    <property type="entry name" value="L domain-like"/>
    <property type="match status" value="1"/>
</dbReference>
<dbReference type="AlphaFoldDB" id="A0A124DXY2"/>
<dbReference type="Gene3D" id="3.80.10.10">
    <property type="entry name" value="Ribonuclease Inhibitor"/>
    <property type="match status" value="1"/>
</dbReference>
<comment type="caution">
    <text evidence="2">The sequence shown here is derived from an EMBL/GenBank/DDBJ whole genome shotgun (WGS) entry which is preliminary data.</text>
</comment>
<evidence type="ECO:0000313" key="2">
    <source>
        <dbReference type="EMBL" id="GAS82519.1"/>
    </source>
</evidence>
<protein>
    <recommendedName>
        <fullName evidence="4">Gliding motility protein</fullName>
    </recommendedName>
</protein>
<dbReference type="InterPro" id="IPR032675">
    <property type="entry name" value="LRR_dom_sf"/>
</dbReference>
<evidence type="ECO:0008006" key="4">
    <source>
        <dbReference type="Google" id="ProtNLM"/>
    </source>
</evidence>
<organism evidence="2 3">
    <name type="scientific">Paenibacillus amylolyticus</name>
    <dbReference type="NCBI Taxonomy" id="1451"/>
    <lineage>
        <taxon>Bacteria</taxon>
        <taxon>Bacillati</taxon>
        <taxon>Bacillota</taxon>
        <taxon>Bacilli</taxon>
        <taxon>Bacillales</taxon>
        <taxon>Paenibacillaceae</taxon>
        <taxon>Paenibacillus</taxon>
    </lineage>
</organism>
<reference evidence="2 3" key="1">
    <citation type="journal article" date="2016" name="Genome Announc.">
        <title>Draft Genome Sequence of Paenibacillus amylolyticus Heshi-A3, Isolated from Fermented Rice Bran in a Japanese Fermented Seafood Dish.</title>
        <authorList>
            <person name="Akuzawa S."/>
            <person name="Nagaoka J."/>
            <person name="Kanekatsu M."/>
            <person name="Kubota E."/>
            <person name="Ohtake R."/>
            <person name="Suzuki T."/>
            <person name="Kanesaki Y."/>
        </authorList>
    </citation>
    <scope>NUCLEOTIDE SEQUENCE [LARGE SCALE GENOMIC DNA]</scope>
    <source>
        <strain evidence="2 3">Heshi-A3</strain>
    </source>
</reference>
<evidence type="ECO:0000256" key="1">
    <source>
        <dbReference type="SAM" id="Coils"/>
    </source>
</evidence>
<sequence>MIPNVGDIYCVYIEKLQQYAACQVTGLKETEGKTSDTLASVLQLDWTGDQLPNEMQLHQMKPLICNFYFWNDRVDHSFVSAIVPSQYVLAGNLPPLFTEETNTYGGGWPIGEKLYLQREWEGIDAIRRAEFKQAVHDDEEVMIGDRVMRRSTSTLRDFSPKSEEDVTELAQLHCLTHIEMNGYTESIFPFIEDNPFINELHIIDHSQRILDISKSHLTKLIVDVSGLRELILNTKMTSLNFTGELSPDLRIVALKDGKCITLNVPSGLPQVTGISRLEGLHIRDITELNLEPLVQYYPELSELRLWGKPGNVSHIESIQHLANLQTFTTYDLFDFNGDQFPDPEQLPKLTTLWLTSLPADAAKSIKTKYKKFAAAGFDVEITKGRKPEWLAENLNNPFRDWDGRDHIKAAHAKKAAQLYKQCLKEIRQLSQDCNNQEALQKQLVSMVENYTQTFNKVDAKTGFIETVEREEIYVVLEGLLDQLQQNLELRQHDSFKVNHEELYEVFDRLRDF</sequence>